<feature type="domain" description="DUF7927" evidence="5">
    <location>
        <begin position="1808"/>
        <end position="1930"/>
    </location>
</feature>
<evidence type="ECO:0000259" key="4">
    <source>
        <dbReference type="Pfam" id="PF20009"/>
    </source>
</evidence>
<dbReference type="RefSeq" id="WP_345718146.1">
    <property type="nucleotide sequence ID" value="NZ_BAABFP010000008.1"/>
</dbReference>
<evidence type="ECO:0000259" key="6">
    <source>
        <dbReference type="Pfam" id="PF25564"/>
    </source>
</evidence>
<dbReference type="Gene3D" id="2.60.40.10">
    <property type="entry name" value="Immunoglobulins"/>
    <property type="match status" value="3"/>
</dbReference>
<dbReference type="InterPro" id="IPR051172">
    <property type="entry name" value="Chlamydia_OmcB"/>
</dbReference>
<feature type="domain" description="DUF7927" evidence="5">
    <location>
        <begin position="2458"/>
        <end position="2582"/>
    </location>
</feature>
<feature type="domain" description="DUF7927" evidence="5">
    <location>
        <begin position="1548"/>
        <end position="1669"/>
    </location>
</feature>
<evidence type="ECO:0000256" key="1">
    <source>
        <dbReference type="SAM" id="MobiDB-lite"/>
    </source>
</evidence>
<dbReference type="EMBL" id="JBHSRD010000003">
    <property type="protein sequence ID" value="MFC6006668.1"/>
    <property type="molecule type" value="Genomic_DNA"/>
</dbReference>
<evidence type="ECO:0000256" key="3">
    <source>
        <dbReference type="SAM" id="SignalP"/>
    </source>
</evidence>
<dbReference type="PANTHER" id="PTHR34819:SF3">
    <property type="entry name" value="CELL SURFACE PROTEIN"/>
    <property type="match status" value="1"/>
</dbReference>
<dbReference type="SUPFAM" id="SSF63825">
    <property type="entry name" value="YWTD domain"/>
    <property type="match status" value="1"/>
</dbReference>
<dbReference type="PANTHER" id="PTHR34819">
    <property type="entry name" value="LARGE CYSTEINE-RICH PERIPLASMIC PROTEIN OMCB"/>
    <property type="match status" value="1"/>
</dbReference>
<name>A0ABW1JCY3_9ACTN</name>
<keyword evidence="8" id="KW-1185">Reference proteome</keyword>
<dbReference type="Proteomes" id="UP001596189">
    <property type="component" value="Unassembled WGS sequence"/>
</dbReference>
<gene>
    <name evidence="7" type="ORF">ACFQDO_05940</name>
</gene>
<dbReference type="InterPro" id="IPR057687">
    <property type="entry name" value="DUF7927"/>
</dbReference>
<feature type="domain" description="DUF7927" evidence="5">
    <location>
        <begin position="2718"/>
        <end position="2841"/>
    </location>
</feature>
<reference evidence="8" key="1">
    <citation type="journal article" date="2019" name="Int. J. Syst. Evol. Microbiol.">
        <title>The Global Catalogue of Microorganisms (GCM) 10K type strain sequencing project: providing services to taxonomists for standard genome sequencing and annotation.</title>
        <authorList>
            <consortium name="The Broad Institute Genomics Platform"/>
            <consortium name="The Broad Institute Genome Sequencing Center for Infectious Disease"/>
            <person name="Wu L."/>
            <person name="Ma J."/>
        </authorList>
    </citation>
    <scope>NUCLEOTIDE SEQUENCE [LARGE SCALE GENOMIC DNA]</scope>
    <source>
        <strain evidence="8">KACC 14249</strain>
    </source>
</reference>
<dbReference type="Pfam" id="PF20009">
    <property type="entry name" value="GEVED"/>
    <property type="match status" value="1"/>
</dbReference>
<protein>
    <submittedName>
        <fullName evidence="7">GEVED domain-containing protein</fullName>
    </submittedName>
</protein>
<dbReference type="Pfam" id="PF25549">
    <property type="entry name" value="DUF7927"/>
    <property type="match status" value="18"/>
</dbReference>
<feature type="domain" description="DUF7927" evidence="5">
    <location>
        <begin position="1938"/>
        <end position="2062"/>
    </location>
</feature>
<keyword evidence="3" id="KW-0732">Signal</keyword>
<keyword evidence="2" id="KW-0472">Membrane</keyword>
<feature type="signal peptide" evidence="3">
    <location>
        <begin position="1"/>
        <end position="22"/>
    </location>
</feature>
<feature type="chain" id="PRO_5045457233" evidence="3">
    <location>
        <begin position="23"/>
        <end position="3321"/>
    </location>
</feature>
<keyword evidence="2" id="KW-0812">Transmembrane</keyword>
<feature type="domain" description="DUF7927" evidence="5">
    <location>
        <begin position="2859"/>
        <end position="2974"/>
    </location>
</feature>
<feature type="domain" description="DUF7927" evidence="5">
    <location>
        <begin position="2068"/>
        <end position="2192"/>
    </location>
</feature>
<keyword evidence="2" id="KW-1133">Transmembrane helix</keyword>
<feature type="domain" description="DUF7927" evidence="5">
    <location>
        <begin position="2983"/>
        <end position="3089"/>
    </location>
</feature>
<evidence type="ECO:0000313" key="7">
    <source>
        <dbReference type="EMBL" id="MFC6006668.1"/>
    </source>
</evidence>
<feature type="domain" description="DUF7927" evidence="5">
    <location>
        <begin position="3132"/>
        <end position="3243"/>
    </location>
</feature>
<evidence type="ECO:0000256" key="2">
    <source>
        <dbReference type="SAM" id="Phobius"/>
    </source>
</evidence>
<organism evidence="7 8">
    <name type="scientific">Angustibacter luteus</name>
    <dbReference type="NCBI Taxonomy" id="658456"/>
    <lineage>
        <taxon>Bacteria</taxon>
        <taxon>Bacillati</taxon>
        <taxon>Actinomycetota</taxon>
        <taxon>Actinomycetes</taxon>
        <taxon>Kineosporiales</taxon>
        <taxon>Kineosporiaceae</taxon>
    </lineage>
</organism>
<feature type="domain" description="DUF7927" evidence="5">
    <location>
        <begin position="2328"/>
        <end position="2452"/>
    </location>
</feature>
<feature type="domain" description="DUF7927" evidence="5">
    <location>
        <begin position="1418"/>
        <end position="1542"/>
    </location>
</feature>
<evidence type="ECO:0000313" key="8">
    <source>
        <dbReference type="Proteomes" id="UP001596189"/>
    </source>
</evidence>
<feature type="domain" description="DUF7927" evidence="5">
    <location>
        <begin position="1158"/>
        <end position="1280"/>
    </location>
</feature>
<feature type="domain" description="DUF7927" evidence="5">
    <location>
        <begin position="2588"/>
        <end position="2712"/>
    </location>
</feature>
<dbReference type="InterPro" id="IPR057693">
    <property type="entry name" value="DUF7933"/>
</dbReference>
<proteinExistence type="predicted"/>
<dbReference type="Pfam" id="PF25564">
    <property type="entry name" value="DUF7933"/>
    <property type="match status" value="1"/>
</dbReference>
<dbReference type="InterPro" id="IPR045474">
    <property type="entry name" value="GEVED"/>
</dbReference>
<evidence type="ECO:0000259" key="5">
    <source>
        <dbReference type="Pfam" id="PF25549"/>
    </source>
</evidence>
<sequence>MPVGTLLAASLATGLATVAVVAADVANPAPAQAAPGSPGVMEAPSLSYFENFENIPTENTSTFVQTLADYPNGAAPGSPGFQPGYVGRTGMTYTADPQWNGQFCNGLVMRATTPKTDTTTPLPSAASAAACATTAPANEFWTRLRYMAADMGTYVHSAAWPYTSFLAGSGQPASDLDNHQVAAFTNGNPGNGTELEFKQPLPVTPGHYFSFSVDEVTMSCINGATVARPQFTMIQQDGTSSPAFSTIPNVCDPAQTVQIGGNANARMTRTGTFLGDTPIRATGNSLRLRLQNLTNSGSGNDSAWDNILILDTTPKVDKQFSTGPREGGGYPLGATGKLTFTVTNTYNPLAPTQSSGPKLGWSFTDAMPAGLQVKQPLAFTTTCANGAMTGTPSSLSATGDLSGANVNSCTFTVDVTSNTAGTYTNGPSNVTTSGLLAPGSTSITFLPPPAPGSCPTDATLWQSPATGQTTNVKTVNLVTGVTNAGATVAGAKINSVGYNVTDGNYYGYIQAGDAGGQALVRISPDFSTVTNLGAPDVSSTGFPLSDFGTMNTGDVSPAGIWYGRTNTPTNARWLAVDVNPGSPTYLQTVGGGQTGTGNANQVFGADWSFNPADGNLYSVGYNANTFNAQVFRFDPRTGTTTLVASPGRLTAPNGVNSQQTNDPQMGATYADSNGYLYAANNGTGHTWRINMNNPTDISFFSYGPASNQNDGARCVNAPLPLDFGDAPDSYTTTLNSGGPLHQVTRTAGGAPSVMIGSTVTLENDGRPSAAANLDSDDAFPANPVYNRAAGTISQAVPITNNAGQPATLAGWIDFNNNGTFDSAEAAVTSAGTTTHSVTLTWTVPAGVTPPVSSYLRLRVSLDTAPAAAALALAVTDVGLGAVSGEVEDWQVGFATPGLQITKSAAPSQAIPGGKVTYTVRVTNTGQVPYTSTTPATFTDNLATVLDDATYNGDASASAGTATFASPTLSWSGPLAVGATATITYSVTVSNPLTGNGILSNAVTGPPESNCAVPTSVGCTTTTPVRALTIVKTSGAAGVLRPGDSVGYTVRVTNSGKVAYTVGDPATFTDSLAAVLDDATYNGDAAASAGTVSFATPNLSWTGPLAPGATATITYSVTVNAPVSGDGVLTNGVRGPPESTCAVATSSGCAVRLGVRALTIVKTPTPGSAAPGDTVTYSVVVTNSGGVAYTAADPARFSDDLTAVLDDATYNGDGAASAGTVSFASPTLSWSGALAVDAVATITYSVTVKDPDPGDGALRNAVTGPPESSCAAPTAGGCTTTTPVLARGLRIAKTSSPTGQVLPGRTVTYTVRVTNTGEIDYTAAHLATFSDDLTAVLDDATWNGDATASAGTATFARPRLSWSGPLAVGATATITYSVTVNNPLTGNGTLTNAVTGPPESTCAVPTAAGCTTMTLVRALQIEKSSAPTGQVAPGGVVTYTVRVTNTGQVPYTAAAPATFSDDLTAVLDDARYNGDATASAGTATFATPKLSWSGALAPGATATITYSVTVNDPLSGNGTLTNAVTGPPESSCADPTADGCTTTTLVRALQIVKRSAPSGSTTPGGTVTYTVTVTNTGQVAYTAVDPATFSDELTAVLDDATYNGDAVASAGAVVFNDPTITWSGPLAPGGDATITYSVTVNDPLSGDGTLTNAVTGPPESTCAESTVDGCSTTTLVQALQITKTASPTGDVTPGGTVTYTVTVTNTGQVAYTAADPADFSDDLSAVLDDATYNGDAAANPGTPTYTAPTLGWSGALEPGAVATITYSVTVNDPVSGDGTLTNAVTGPPESTCADPTADGCTTTTSVRALEITKTSTPTGEVVPGSVVTYTVQVTNTGGVDYTAVDPATFSDDLTAVLDDATYDGNATADVGTAAFNDPSLSWSGPLAAGDDATITYSVTVNDPVTGDGRLTNAVTGPPESTCADPTADGCSTTTPVRALTITKTASPAGQVTPGGVVTYTVAVTNSGQVAYTTADPATFSDDLTAVLDDATWNDDAAASTGTASFTTPVLTWSGPLVAGATATITYSVTVNDPLTGDGTLTNAVTGPPESTCPDATTDGCTTTTPVRSLSIVKTASPAGAVTPGGTVTYTVTVTNSGQSAYPAADPATFSDELTAVLDDASYNGDAAATAGTVAFNDPTLTWSGALAPGDDATITYSVTVNDPLTGDGTLTNAVTGPPESTCADPTADGCTTSTAVQSLSIVKASSPTGTVTPGGVVTYTVRVTNTGQVPYTATDPATFADDLSAVLDDATWNDDAVASAGTATFATPALSWSGALAPGDEATITYSVTVNDPLSGDGTLTNAVTGPPESTCADPTDDGCTTTTLLQSLEISKTSSPTGEVTPAGTVTYSVTVTNTGQAPYTAADPATFSDDLSAVLDDAAYNGDAVASTGTAAFATPALSWSGALAPGDEATITYSVTVNDPLSGDGTLTNAVTGPPESTCADPTDDGCSTTTQVRALQIVKTSSPTGEVTPTGKVTYTVKVTNTGQVPYTATEPATFSDDLSAVLDDATYNDDAAASAGTVSFATPTLSWSGPLAAGATATITYSVTVNDPPSGDGTLTNAVTGPAESTCADPTAAGCTTTTLVRALQITKTAAPTGEVLPGGVVTYTVVVTNSGGAAYTAGEPATFADDLSDVLDDAAYDGNAAASAGTATYTAPTLSWSGPLAVDASATITYSVTVNDPVTGDGLITNAVTGPPESSCADGDGPGCTTTTPVRSLTIVKTSEPSDEVAVGDSVLYTVKVTNSGQVPYTATDPATFDDDLTAVLDDATWDDTAAASAGEVSFTDPTLSWSGALDVGATATVTYSVTVDDPTPGDGTLTNAVTGPPESTCGDPTAAGCTTEMPVLTRGLDIVKSQSARPTVGPGETIAYTVTVTNSGQVAYTPVHPASFSDDLTDVVDDATWGDDATASAGVVAYSAPTLRWAGPLAVGATATVTYSVTVNDPLTGNGTLTNAVTGPPESTCADPTVDGCTVTAAIRALRMAKAQQPSGDVVPGDVVTYTLTAENIGAVPYVVPESAKLTDRLTDVLDDASWNGDLQASLGRVGVEGEVIGWDGSLDPGDTVTITYSVTVKPPGAGNGRLPNVLVGPPDSNCPVPLAEGARVLQSRPLAAAADAPLDPDCSTEATVLEPGLTITKTASPTGSVDPGDTVRYTVEVVNSGEIDYTATDPATITDDLTGVLDDATYNGSASASSGTTGYTEPLLTWSGALAVGASATITYSVTVGDPPAGDAVLGNVVTGPDASNCSDGTADACRTLTPIVLGGSEEPGPPSTPGTPSEPASGLPRTGADVLVMGWLALALLLSGAVCVVAAQRRQRRIRVR</sequence>
<feature type="domain" description="DUF7927" evidence="5">
    <location>
        <begin position="2198"/>
        <end position="2323"/>
    </location>
</feature>
<feature type="domain" description="DUF7927" evidence="5">
    <location>
        <begin position="898"/>
        <end position="1021"/>
    </location>
</feature>
<feature type="domain" description="GEVED" evidence="4">
    <location>
        <begin position="808"/>
        <end position="891"/>
    </location>
</feature>
<feature type="domain" description="DUF7927" evidence="5">
    <location>
        <begin position="1288"/>
        <end position="1411"/>
    </location>
</feature>
<feature type="region of interest" description="Disordered" evidence="1">
    <location>
        <begin position="3260"/>
        <end position="3284"/>
    </location>
</feature>
<accession>A0ABW1JCY3</accession>
<feature type="domain" description="DUF7927" evidence="5">
    <location>
        <begin position="1027"/>
        <end position="1140"/>
    </location>
</feature>
<dbReference type="InterPro" id="IPR013783">
    <property type="entry name" value="Ig-like_fold"/>
</dbReference>
<feature type="domain" description="DUF7933" evidence="6">
    <location>
        <begin position="331"/>
        <end position="433"/>
    </location>
</feature>
<feature type="domain" description="DUF7927" evidence="5">
    <location>
        <begin position="1678"/>
        <end position="1802"/>
    </location>
</feature>
<feature type="transmembrane region" description="Helical" evidence="2">
    <location>
        <begin position="3290"/>
        <end position="3311"/>
    </location>
</feature>
<comment type="caution">
    <text evidence="7">The sequence shown here is derived from an EMBL/GenBank/DDBJ whole genome shotgun (WGS) entry which is preliminary data.</text>
</comment>